<feature type="signal peptide" evidence="3">
    <location>
        <begin position="1"/>
        <end position="22"/>
    </location>
</feature>
<sequence>MRLIRLLVLVLAALVAATPALAQTYPPFSGFVVDAANVLDPATKADLTAKLDALQRDTHRQLIVATIPDMQGYTLEDYGVGLIRAWGVGLKDVNNGIILFIAPNEQPGHRGPRIEVGYGLEPIVTDALAGQIIDEKMMPLLKAGQVPQAMTAGADALIEQLRATPDEAKARTDAAIAAFDKRKRSSSSSGSGDFPIGLVIWALIIGFVILSSLRNGRRGQRYRRGGAPVILWGPGLSDWGSNGSSWGGGSGWSSGGGSSWSDSGGSSWGGGFSGGGGGGGGGGGASGGW</sequence>
<feature type="domain" description="TPM" evidence="4">
    <location>
        <begin position="32"/>
        <end position="159"/>
    </location>
</feature>
<protein>
    <submittedName>
        <fullName evidence="5">Methanol dehydrogenase</fullName>
    </submittedName>
</protein>
<dbReference type="OrthoDB" id="9810918at2"/>
<dbReference type="PANTHER" id="PTHR30373">
    <property type="entry name" value="UPF0603 PROTEIN YGCG"/>
    <property type="match status" value="1"/>
</dbReference>
<organism evidence="5 6">
    <name type="scientific">Sphingomonas panacisoli</name>
    <dbReference type="NCBI Taxonomy" id="1813879"/>
    <lineage>
        <taxon>Bacteria</taxon>
        <taxon>Pseudomonadati</taxon>
        <taxon>Pseudomonadota</taxon>
        <taxon>Alphaproteobacteria</taxon>
        <taxon>Sphingomonadales</taxon>
        <taxon>Sphingomonadaceae</taxon>
        <taxon>Sphingomonas</taxon>
    </lineage>
</organism>
<proteinExistence type="predicted"/>
<reference evidence="5 6" key="1">
    <citation type="submission" date="2019-07" db="EMBL/GenBank/DDBJ databases">
        <title>Full genome sequence of Sphingomonas sp. 4R-6-7(HKS19).</title>
        <authorList>
            <person name="Im W.-T."/>
        </authorList>
    </citation>
    <scope>NUCLEOTIDE SEQUENCE [LARGE SCALE GENOMIC DNA]</scope>
    <source>
        <strain evidence="5 6">HKS19</strain>
    </source>
</reference>
<dbReference type="Proteomes" id="UP000315673">
    <property type="component" value="Chromosome"/>
</dbReference>
<keyword evidence="6" id="KW-1185">Reference proteome</keyword>
<keyword evidence="2" id="KW-0472">Membrane</keyword>
<dbReference type="PANTHER" id="PTHR30373:SF2">
    <property type="entry name" value="UPF0603 PROTEIN YGCG"/>
    <property type="match status" value="1"/>
</dbReference>
<feature type="compositionally biased region" description="Gly residues" evidence="1">
    <location>
        <begin position="266"/>
        <end position="289"/>
    </location>
</feature>
<dbReference type="Pfam" id="PF04536">
    <property type="entry name" value="TPM_phosphatase"/>
    <property type="match status" value="1"/>
</dbReference>
<feature type="transmembrane region" description="Helical" evidence="2">
    <location>
        <begin position="194"/>
        <end position="213"/>
    </location>
</feature>
<keyword evidence="3" id="KW-0732">Signal</keyword>
<gene>
    <name evidence="5" type="ORF">FPZ24_00965</name>
</gene>
<feature type="region of interest" description="Disordered" evidence="1">
    <location>
        <begin position="243"/>
        <end position="289"/>
    </location>
</feature>
<dbReference type="RefSeq" id="WP_146569301.1">
    <property type="nucleotide sequence ID" value="NZ_CP042306.1"/>
</dbReference>
<name>A0A5B8LDN4_9SPHN</name>
<dbReference type="KEGG" id="spai:FPZ24_00965"/>
<evidence type="ECO:0000256" key="1">
    <source>
        <dbReference type="SAM" id="MobiDB-lite"/>
    </source>
</evidence>
<feature type="compositionally biased region" description="Gly residues" evidence="1">
    <location>
        <begin position="245"/>
        <end position="258"/>
    </location>
</feature>
<evidence type="ECO:0000313" key="5">
    <source>
        <dbReference type="EMBL" id="QDZ06217.1"/>
    </source>
</evidence>
<dbReference type="InterPro" id="IPR007621">
    <property type="entry name" value="TPM_dom"/>
</dbReference>
<keyword evidence="2" id="KW-1133">Transmembrane helix</keyword>
<dbReference type="AlphaFoldDB" id="A0A5B8LDN4"/>
<evidence type="ECO:0000313" key="6">
    <source>
        <dbReference type="Proteomes" id="UP000315673"/>
    </source>
</evidence>
<evidence type="ECO:0000256" key="2">
    <source>
        <dbReference type="SAM" id="Phobius"/>
    </source>
</evidence>
<evidence type="ECO:0000259" key="4">
    <source>
        <dbReference type="Pfam" id="PF04536"/>
    </source>
</evidence>
<keyword evidence="2" id="KW-0812">Transmembrane</keyword>
<dbReference type="Gene3D" id="3.10.310.50">
    <property type="match status" value="1"/>
</dbReference>
<accession>A0A5B8LDN4</accession>
<feature type="chain" id="PRO_5022947309" evidence="3">
    <location>
        <begin position="23"/>
        <end position="289"/>
    </location>
</feature>
<dbReference type="EMBL" id="CP042306">
    <property type="protein sequence ID" value="QDZ06217.1"/>
    <property type="molecule type" value="Genomic_DNA"/>
</dbReference>
<evidence type="ECO:0000256" key="3">
    <source>
        <dbReference type="SAM" id="SignalP"/>
    </source>
</evidence>